<proteinExistence type="predicted"/>
<dbReference type="EMBL" id="JBGEDP010000001">
    <property type="protein sequence ID" value="MEY8017588.1"/>
    <property type="molecule type" value="Genomic_DNA"/>
</dbReference>
<name>A0ABV4C4W4_9MYCO</name>
<gene>
    <name evidence="1" type="ORF">AB8998_22730</name>
</gene>
<evidence type="ECO:0000313" key="1">
    <source>
        <dbReference type="EMBL" id="MEY8017588.1"/>
    </source>
</evidence>
<comment type="caution">
    <text evidence="1">The sequence shown here is derived from an EMBL/GenBank/DDBJ whole genome shotgun (WGS) entry which is preliminary data.</text>
</comment>
<reference evidence="1 2" key="1">
    <citation type="submission" date="2024-08" db="EMBL/GenBank/DDBJ databases">
        <title>Mycobacterium servetensis sp. nov., a novel rapid-growing mycobacterial species recovered from a human patient in Zaragoza, Spain.</title>
        <authorList>
            <person name="Tristancho-Baro A.I."/>
            <person name="Buenestado-Serrano S."/>
            <person name="Garcia De Viedma D."/>
            <person name="Milagro-Beamonte A."/>
            <person name="Burillo N."/>
            <person name="Sanz S."/>
            <person name="Lopez-Calleja A.I."/>
            <person name="Penas-Utrilla D."/>
            <person name="Guardingo M."/>
            <person name="Garcia M.J."/>
            <person name="Vinuelas-Bayon J."/>
        </authorList>
    </citation>
    <scope>NUCLEOTIDE SEQUENCE [LARGE SCALE GENOMIC DNA]</scope>
    <source>
        <strain evidence="2">HUMS_12744610</strain>
    </source>
</reference>
<keyword evidence="2" id="KW-1185">Reference proteome</keyword>
<organism evidence="1 2">
    <name type="scientific">Mycobacterium servetii</name>
    <dbReference type="NCBI Taxonomy" id="3237418"/>
    <lineage>
        <taxon>Bacteria</taxon>
        <taxon>Bacillati</taxon>
        <taxon>Actinomycetota</taxon>
        <taxon>Actinomycetes</taxon>
        <taxon>Mycobacteriales</taxon>
        <taxon>Mycobacteriaceae</taxon>
        <taxon>Mycobacterium</taxon>
    </lineage>
</organism>
<dbReference type="Proteomes" id="UP001564760">
    <property type="component" value="Unassembled WGS sequence"/>
</dbReference>
<sequence>MPASRQRCGGADGPAGPRRTALRALDEHFCDFATQLPAVRERLDWEQIRSQTGDNDFASAFVVLAEAARPL</sequence>
<accession>A0ABV4C4W4</accession>
<evidence type="ECO:0000313" key="2">
    <source>
        <dbReference type="Proteomes" id="UP001564760"/>
    </source>
</evidence>
<protein>
    <submittedName>
        <fullName evidence="1">Uncharacterized protein</fullName>
    </submittedName>
</protein>